<evidence type="ECO:0000256" key="4">
    <source>
        <dbReference type="ARBA" id="ARBA00022692"/>
    </source>
</evidence>
<feature type="transmembrane region" description="Helical" evidence="8">
    <location>
        <begin position="229"/>
        <end position="247"/>
    </location>
</feature>
<feature type="transmembrane region" description="Helical" evidence="8">
    <location>
        <begin position="72"/>
        <end position="94"/>
    </location>
</feature>
<evidence type="ECO:0000256" key="2">
    <source>
        <dbReference type="ARBA" id="ARBA00022448"/>
    </source>
</evidence>
<dbReference type="InterPro" id="IPR010065">
    <property type="entry name" value="AA_ABC_transptr_permease_3TM"/>
</dbReference>
<dbReference type="GO" id="GO:0006865">
    <property type="term" value="P:amino acid transport"/>
    <property type="evidence" value="ECO:0007669"/>
    <property type="project" value="UniProtKB-KW"/>
</dbReference>
<dbReference type="CDD" id="cd06261">
    <property type="entry name" value="TM_PBP2"/>
    <property type="match status" value="1"/>
</dbReference>
<reference evidence="10 11" key="1">
    <citation type="submission" date="2018-10" db="EMBL/GenBank/DDBJ databases">
        <title>Genome sequencing of Arthrobacter oryzae TNB02.</title>
        <authorList>
            <person name="Cho Y.-J."/>
            <person name="Cho A."/>
            <person name="Kim O.-S."/>
        </authorList>
    </citation>
    <scope>NUCLEOTIDE SEQUENCE [LARGE SCALE GENOMIC DNA]</scope>
    <source>
        <strain evidence="10 11">TNB02</strain>
    </source>
</reference>
<dbReference type="InterPro" id="IPR043429">
    <property type="entry name" value="ArtM/GltK/GlnP/TcyL/YhdX-like"/>
</dbReference>
<sequence>MPGQAEPVSVRQHEPERVIKLKRPGRWASYVLILIFAALAIQSVATNPNFGWPVVGEYFMSPRVLDGLLNTLQLTVIAMVLGVVLGVVLAVMRLSSNPALQGAAGLYIWFFRGTPIFVQLLFWGYISALYPLLSLGVPGGPTLFAMDTNSLITPVIAAILGLGLNEAAYMAEIVRAGIVSVGKGQAEAAHALGMSNMRALRRIVLPQAMSVIVPPTANNAISMLKTTSLVSVLSFPELLYATQLIYAENFQTIPLLITASIWYLIVTSVMTVGQYYTERHYGRSTRDQSKGMLRRILELQKRRGTNDAAAGRRI</sequence>
<keyword evidence="2 8" id="KW-0813">Transport</keyword>
<dbReference type="SUPFAM" id="SSF161098">
    <property type="entry name" value="MetI-like"/>
    <property type="match status" value="1"/>
</dbReference>
<evidence type="ECO:0000256" key="8">
    <source>
        <dbReference type="RuleBase" id="RU363032"/>
    </source>
</evidence>
<evidence type="ECO:0000256" key="1">
    <source>
        <dbReference type="ARBA" id="ARBA00004651"/>
    </source>
</evidence>
<evidence type="ECO:0000256" key="3">
    <source>
        <dbReference type="ARBA" id="ARBA00022475"/>
    </source>
</evidence>
<dbReference type="InterPro" id="IPR000515">
    <property type="entry name" value="MetI-like"/>
</dbReference>
<feature type="domain" description="ABC transmembrane type-1" evidence="9">
    <location>
        <begin position="68"/>
        <end position="274"/>
    </location>
</feature>
<organism evidence="10 11">
    <name type="scientific">Arthrobacter oryzae</name>
    <dbReference type="NCBI Taxonomy" id="409290"/>
    <lineage>
        <taxon>Bacteria</taxon>
        <taxon>Bacillati</taxon>
        <taxon>Actinomycetota</taxon>
        <taxon>Actinomycetes</taxon>
        <taxon>Micrococcales</taxon>
        <taxon>Micrococcaceae</taxon>
        <taxon>Arthrobacter</taxon>
    </lineage>
</organism>
<comment type="subcellular location">
    <subcellularLocation>
        <location evidence="1 8">Cell membrane</location>
        <topology evidence="1 8">Multi-pass membrane protein</topology>
    </subcellularLocation>
</comment>
<dbReference type="Gene3D" id="1.10.3720.10">
    <property type="entry name" value="MetI-like"/>
    <property type="match status" value="1"/>
</dbReference>
<feature type="transmembrane region" description="Helical" evidence="8">
    <location>
        <begin position="150"/>
        <end position="169"/>
    </location>
</feature>
<dbReference type="PROSITE" id="PS50928">
    <property type="entry name" value="ABC_TM1"/>
    <property type="match status" value="1"/>
</dbReference>
<feature type="transmembrane region" description="Helical" evidence="8">
    <location>
        <begin position="106"/>
        <end position="130"/>
    </location>
</feature>
<feature type="transmembrane region" description="Helical" evidence="8">
    <location>
        <begin position="27"/>
        <end position="45"/>
    </location>
</feature>
<dbReference type="Pfam" id="PF00528">
    <property type="entry name" value="BPD_transp_1"/>
    <property type="match status" value="1"/>
</dbReference>
<dbReference type="FunFam" id="1.10.3720.10:FF:000006">
    <property type="entry name" value="Glutamate/aspartate ABC transporter, permease protein GltK"/>
    <property type="match status" value="1"/>
</dbReference>
<dbReference type="NCBIfam" id="TIGR01726">
    <property type="entry name" value="HEQRo_perm_3TM"/>
    <property type="match status" value="1"/>
</dbReference>
<feature type="transmembrane region" description="Helical" evidence="8">
    <location>
        <begin position="253"/>
        <end position="276"/>
    </location>
</feature>
<keyword evidence="11" id="KW-1185">Reference proteome</keyword>
<protein>
    <submittedName>
        <fullName evidence="10">Amino acid ABC transporter permease</fullName>
    </submittedName>
</protein>
<dbReference type="PANTHER" id="PTHR30614">
    <property type="entry name" value="MEMBRANE COMPONENT OF AMINO ACID ABC TRANSPORTER"/>
    <property type="match status" value="1"/>
</dbReference>
<dbReference type="GO" id="GO:0043190">
    <property type="term" value="C:ATP-binding cassette (ABC) transporter complex"/>
    <property type="evidence" value="ECO:0007669"/>
    <property type="project" value="InterPro"/>
</dbReference>
<evidence type="ECO:0000313" key="11">
    <source>
        <dbReference type="Proteomes" id="UP000273807"/>
    </source>
</evidence>
<proteinExistence type="inferred from homology"/>
<gene>
    <name evidence="10" type="ORF">D7003_16695</name>
</gene>
<keyword evidence="4 8" id="KW-0812">Transmembrane</keyword>
<dbReference type="PANTHER" id="PTHR30614:SF0">
    <property type="entry name" value="L-CYSTINE TRANSPORT SYSTEM PERMEASE PROTEIN TCYL"/>
    <property type="match status" value="1"/>
</dbReference>
<keyword evidence="3" id="KW-1003">Cell membrane</keyword>
<comment type="caution">
    <text evidence="10">The sequence shown here is derived from an EMBL/GenBank/DDBJ whole genome shotgun (WGS) entry which is preliminary data.</text>
</comment>
<evidence type="ECO:0000256" key="5">
    <source>
        <dbReference type="ARBA" id="ARBA00022970"/>
    </source>
</evidence>
<evidence type="ECO:0000256" key="7">
    <source>
        <dbReference type="ARBA" id="ARBA00023136"/>
    </source>
</evidence>
<dbReference type="GO" id="GO:0022857">
    <property type="term" value="F:transmembrane transporter activity"/>
    <property type="evidence" value="ECO:0007669"/>
    <property type="project" value="InterPro"/>
</dbReference>
<dbReference type="EMBL" id="RBED01000135">
    <property type="protein sequence ID" value="RNL50397.1"/>
    <property type="molecule type" value="Genomic_DNA"/>
</dbReference>
<dbReference type="Proteomes" id="UP000273807">
    <property type="component" value="Unassembled WGS sequence"/>
</dbReference>
<name>A0A3N0BNN7_9MICC</name>
<dbReference type="InterPro" id="IPR035906">
    <property type="entry name" value="MetI-like_sf"/>
</dbReference>
<evidence type="ECO:0000313" key="10">
    <source>
        <dbReference type="EMBL" id="RNL50397.1"/>
    </source>
</evidence>
<evidence type="ECO:0000256" key="6">
    <source>
        <dbReference type="ARBA" id="ARBA00022989"/>
    </source>
</evidence>
<keyword evidence="5" id="KW-0029">Amino-acid transport</keyword>
<keyword evidence="6 8" id="KW-1133">Transmembrane helix</keyword>
<dbReference type="AlphaFoldDB" id="A0A3N0BNN7"/>
<keyword evidence="7 8" id="KW-0472">Membrane</keyword>
<accession>A0A3N0BNN7</accession>
<comment type="similarity">
    <text evidence="8">Belongs to the binding-protein-dependent transport system permease family.</text>
</comment>
<dbReference type="OrthoDB" id="92598at2"/>
<evidence type="ECO:0000259" key="9">
    <source>
        <dbReference type="PROSITE" id="PS50928"/>
    </source>
</evidence>